<dbReference type="PANTHER" id="PTHR43798">
    <property type="entry name" value="MONOACYLGLYCEROL LIPASE"/>
    <property type="match status" value="1"/>
</dbReference>
<dbReference type="PRINTS" id="PR00412">
    <property type="entry name" value="EPOXHYDRLASE"/>
</dbReference>
<sequence length="293" mass="32275">MFDGFTEWHVSLPTGQTLHGRSGGSGPAVVLLHGHPRAHTTWCRVAPALAAQGWFVVCPDLRGYGRSSKPDPLPDHSTYSDRAMAEDVAALMDHFEQPRFAVVGHDRGQGVAYRTALDHAPRVTGLGILDGIPLLESAERTHARFATLWWHWFFYAGSPHAERVVTADPDAWYGLGPDLRRAMGAENYDYVAAALHDPLTVRAMIEDYRAGLSVDLEHDRQTRRDGRTVDCPLLVAWSVHDDLEQIHGDPTAIWRSWASGPITGQRIDSGHHMAEENPDQLTAVLAGFLAGLT</sequence>
<comment type="caution">
    <text evidence="2">The sequence shown here is derived from an EMBL/GenBank/DDBJ whole genome shotgun (WGS) entry which is preliminary data.</text>
</comment>
<keyword evidence="2" id="KW-0378">Hydrolase</keyword>
<dbReference type="InterPro" id="IPR000073">
    <property type="entry name" value="AB_hydrolase_1"/>
</dbReference>
<reference evidence="2" key="1">
    <citation type="journal article" date="2014" name="Int. J. Syst. Evol. Microbiol.">
        <title>Complete genome sequence of Corynebacterium casei LMG S-19264T (=DSM 44701T), isolated from a smear-ripened cheese.</title>
        <authorList>
            <consortium name="US DOE Joint Genome Institute (JGI-PGF)"/>
            <person name="Walter F."/>
            <person name="Albersmeier A."/>
            <person name="Kalinowski J."/>
            <person name="Ruckert C."/>
        </authorList>
    </citation>
    <scope>NUCLEOTIDE SEQUENCE</scope>
    <source>
        <strain evidence="2">CGMCC 4.7308</strain>
    </source>
</reference>
<dbReference type="InterPro" id="IPR050266">
    <property type="entry name" value="AB_hydrolase_sf"/>
</dbReference>
<dbReference type="Pfam" id="PF00561">
    <property type="entry name" value="Abhydrolase_1"/>
    <property type="match status" value="1"/>
</dbReference>
<dbReference type="EMBL" id="BMNA01000006">
    <property type="protein sequence ID" value="GGM08749.1"/>
    <property type="molecule type" value="Genomic_DNA"/>
</dbReference>
<dbReference type="GO" id="GO:0016787">
    <property type="term" value="F:hydrolase activity"/>
    <property type="evidence" value="ECO:0007669"/>
    <property type="project" value="UniProtKB-KW"/>
</dbReference>
<organism evidence="2 3">
    <name type="scientific">Nakamurella endophytica</name>
    <dbReference type="NCBI Taxonomy" id="1748367"/>
    <lineage>
        <taxon>Bacteria</taxon>
        <taxon>Bacillati</taxon>
        <taxon>Actinomycetota</taxon>
        <taxon>Actinomycetes</taxon>
        <taxon>Nakamurellales</taxon>
        <taxon>Nakamurellaceae</taxon>
        <taxon>Nakamurella</taxon>
    </lineage>
</organism>
<dbReference type="InterPro" id="IPR029058">
    <property type="entry name" value="AB_hydrolase_fold"/>
</dbReference>
<dbReference type="AlphaFoldDB" id="A0A917T3U6"/>
<accession>A0A917T3U6</accession>
<protein>
    <submittedName>
        <fullName evidence="2">Hydrolase</fullName>
    </submittedName>
</protein>
<dbReference type="Proteomes" id="UP000655208">
    <property type="component" value="Unassembled WGS sequence"/>
</dbReference>
<gene>
    <name evidence="2" type="ORF">GCM10011594_30810</name>
</gene>
<proteinExistence type="predicted"/>
<dbReference type="GO" id="GO:0016020">
    <property type="term" value="C:membrane"/>
    <property type="evidence" value="ECO:0007669"/>
    <property type="project" value="TreeGrafter"/>
</dbReference>
<evidence type="ECO:0000313" key="2">
    <source>
        <dbReference type="EMBL" id="GGM08749.1"/>
    </source>
</evidence>
<reference evidence="2" key="2">
    <citation type="submission" date="2020-09" db="EMBL/GenBank/DDBJ databases">
        <authorList>
            <person name="Sun Q."/>
            <person name="Zhou Y."/>
        </authorList>
    </citation>
    <scope>NUCLEOTIDE SEQUENCE</scope>
    <source>
        <strain evidence="2">CGMCC 4.7308</strain>
    </source>
</reference>
<evidence type="ECO:0000259" key="1">
    <source>
        <dbReference type="Pfam" id="PF00561"/>
    </source>
</evidence>
<dbReference type="Gene3D" id="3.40.50.1820">
    <property type="entry name" value="alpha/beta hydrolase"/>
    <property type="match status" value="1"/>
</dbReference>
<dbReference type="RefSeq" id="WP_188943159.1">
    <property type="nucleotide sequence ID" value="NZ_BMNA01000006.1"/>
</dbReference>
<dbReference type="SUPFAM" id="SSF53474">
    <property type="entry name" value="alpha/beta-Hydrolases"/>
    <property type="match status" value="1"/>
</dbReference>
<dbReference type="PANTHER" id="PTHR43798:SF33">
    <property type="entry name" value="HYDROLASE, PUTATIVE (AFU_ORTHOLOGUE AFUA_2G14860)-RELATED"/>
    <property type="match status" value="1"/>
</dbReference>
<feature type="domain" description="AB hydrolase-1" evidence="1">
    <location>
        <begin position="27"/>
        <end position="154"/>
    </location>
</feature>
<name>A0A917T3U6_9ACTN</name>
<evidence type="ECO:0000313" key="3">
    <source>
        <dbReference type="Proteomes" id="UP000655208"/>
    </source>
</evidence>
<keyword evidence="3" id="KW-1185">Reference proteome</keyword>
<dbReference type="InterPro" id="IPR000639">
    <property type="entry name" value="Epox_hydrolase-like"/>
</dbReference>